<dbReference type="Gene3D" id="1.10.10.2840">
    <property type="entry name" value="PucR C-terminal helix-turn-helix domain"/>
    <property type="match status" value="1"/>
</dbReference>
<protein>
    <submittedName>
        <fullName evidence="2">Helix-turn-helix domain-containing protein</fullName>
    </submittedName>
</protein>
<comment type="caution">
    <text evidence="2">The sequence shown here is derived from an EMBL/GenBank/DDBJ whole genome shotgun (WGS) entry which is preliminary data.</text>
</comment>
<evidence type="ECO:0000259" key="1">
    <source>
        <dbReference type="Pfam" id="PF13556"/>
    </source>
</evidence>
<evidence type="ECO:0000313" key="2">
    <source>
        <dbReference type="EMBL" id="MDC5698340.1"/>
    </source>
</evidence>
<accession>A0ABT5GKB1</accession>
<evidence type="ECO:0000313" key="3">
    <source>
        <dbReference type="Proteomes" id="UP001150259"/>
    </source>
</evidence>
<dbReference type="PANTHER" id="PTHR33744:SF1">
    <property type="entry name" value="DNA-BINDING TRANSCRIPTIONAL ACTIVATOR ADER"/>
    <property type="match status" value="1"/>
</dbReference>
<keyword evidence="3" id="KW-1185">Reference proteome</keyword>
<dbReference type="InterPro" id="IPR025736">
    <property type="entry name" value="PucR_C-HTH_dom"/>
</dbReference>
<reference evidence="2 3" key="1">
    <citation type="submission" date="2022-11" db="EMBL/GenBank/DDBJ databases">
        <title>Anaerobic phenanthrene biodegradation by a DNRA strain PheN6.</title>
        <authorList>
            <person name="Zhang Z."/>
        </authorList>
    </citation>
    <scope>NUCLEOTIDE SEQUENCE [LARGE SCALE GENOMIC DNA]</scope>
    <source>
        <strain evidence="2 3">PheN6</strain>
    </source>
</reference>
<dbReference type="RefSeq" id="WP_272462912.1">
    <property type="nucleotide sequence ID" value="NZ_JAPFQL010000062.1"/>
</dbReference>
<feature type="domain" description="PucR C-terminal helix-turn-helix" evidence="1">
    <location>
        <begin position="461"/>
        <end position="518"/>
    </location>
</feature>
<dbReference type="Proteomes" id="UP001150259">
    <property type="component" value="Unassembled WGS sequence"/>
</dbReference>
<dbReference type="Pfam" id="PF13556">
    <property type="entry name" value="HTH_30"/>
    <property type="match status" value="1"/>
</dbReference>
<dbReference type="InterPro" id="IPR042070">
    <property type="entry name" value="PucR_C-HTH_sf"/>
</dbReference>
<name>A0ABT5GKB1_9MICO</name>
<proteinExistence type="predicted"/>
<gene>
    <name evidence="2" type="ORF">OO014_13860</name>
</gene>
<organism evidence="2 3">
    <name type="scientific">Intrasporangium calvum</name>
    <dbReference type="NCBI Taxonomy" id="53358"/>
    <lineage>
        <taxon>Bacteria</taxon>
        <taxon>Bacillati</taxon>
        <taxon>Actinomycetota</taxon>
        <taxon>Actinomycetes</taxon>
        <taxon>Micrococcales</taxon>
        <taxon>Intrasporangiaceae</taxon>
        <taxon>Intrasporangium</taxon>
    </lineage>
</organism>
<sequence>MPLSPLPAPRGLPLADVVGALGGGLLRVAVASPGPEVDDVTLAEPTSGVYGQAGDLLLGVAIETSEAAVSLLEGGAAAGSGGVVLRRSVARQREVRGAARRLGVPLVELADHASWAHVVWLLRGVLDRAATGAAVRSDGPVHDDLFALADACAALVEAPVTIEDTQSRVLAYSSRQDVLDPVRLSTIVGRKVPDAVLASLRGRGVFRRLARSSDPFFVPADGDLRPRLVIPVRAANEWLGSIWALVDEQPRTETIRSLTQTASVVALHLLRLRSQTDLARRVAADRLRTLLSGQVHDAEAWLPAAPWRVVVLAGDPTLDPETRLDTWESACRRHGWRQPLLALLDDEVLGLVRHDPGDDTPGSWPWLGEVARDLLETRPHVRLSAGSPVRRLPQLARSRHEALELHRLALAGRIDPVIATAEDAWAEVTCERAVSGIRAVLSHSPIADLHAHDTEHGTAYAATLAAWLDHPGNPRAAATRVHVHPNTLRYRMSHLADVVDLDLDDPATRLAARLELRALGW</sequence>
<dbReference type="PANTHER" id="PTHR33744">
    <property type="entry name" value="CARBOHYDRATE DIACID REGULATOR"/>
    <property type="match status" value="1"/>
</dbReference>
<dbReference type="EMBL" id="JAPFQL010000062">
    <property type="protein sequence ID" value="MDC5698340.1"/>
    <property type="molecule type" value="Genomic_DNA"/>
</dbReference>
<dbReference type="InterPro" id="IPR051448">
    <property type="entry name" value="CdaR-like_regulators"/>
</dbReference>